<evidence type="ECO:0000256" key="1">
    <source>
        <dbReference type="SAM" id="MobiDB-lite"/>
    </source>
</evidence>
<name>A0A3N4R8G3_9ACTN</name>
<evidence type="ECO:0000313" key="3">
    <source>
        <dbReference type="Proteomes" id="UP000266906"/>
    </source>
</evidence>
<gene>
    <name evidence="2" type="ORF">EDD38_6102</name>
</gene>
<dbReference type="Proteomes" id="UP000266906">
    <property type="component" value="Unassembled WGS sequence"/>
</dbReference>
<reference evidence="2 3" key="1">
    <citation type="submission" date="2018-11" db="EMBL/GenBank/DDBJ databases">
        <title>Sequencing the genomes of 1000 actinobacteria strains.</title>
        <authorList>
            <person name="Klenk H.-P."/>
        </authorList>
    </citation>
    <scope>NUCLEOTIDE SEQUENCE [LARGE SCALE GENOMIC DNA]</scope>
    <source>
        <strain evidence="2 3">DSM 44781</strain>
    </source>
</reference>
<feature type="compositionally biased region" description="Basic and acidic residues" evidence="1">
    <location>
        <begin position="14"/>
        <end position="27"/>
    </location>
</feature>
<accession>A0A3N4R8G3</accession>
<comment type="caution">
    <text evidence="2">The sequence shown here is derived from an EMBL/GenBank/DDBJ whole genome shotgun (WGS) entry which is preliminary data.</text>
</comment>
<feature type="region of interest" description="Disordered" evidence="1">
    <location>
        <begin position="1"/>
        <end position="36"/>
    </location>
</feature>
<organism evidence="2 3">
    <name type="scientific">Kitasatospora cineracea</name>
    <dbReference type="NCBI Taxonomy" id="88074"/>
    <lineage>
        <taxon>Bacteria</taxon>
        <taxon>Bacillati</taxon>
        <taxon>Actinomycetota</taxon>
        <taxon>Actinomycetes</taxon>
        <taxon>Kitasatosporales</taxon>
        <taxon>Streptomycetaceae</taxon>
        <taxon>Kitasatospora</taxon>
    </lineage>
</organism>
<keyword evidence="3" id="KW-1185">Reference proteome</keyword>
<dbReference type="EMBL" id="RKQG01000002">
    <property type="protein sequence ID" value="RPE28956.1"/>
    <property type="molecule type" value="Genomic_DNA"/>
</dbReference>
<sequence length="36" mass="4015">MHATSNFLADSPESAERTDRVLGDTRRNLNQGWVVA</sequence>
<protein>
    <submittedName>
        <fullName evidence="2">Uncharacterized protein</fullName>
    </submittedName>
</protein>
<evidence type="ECO:0000313" key="2">
    <source>
        <dbReference type="EMBL" id="RPE28956.1"/>
    </source>
</evidence>
<dbReference type="AlphaFoldDB" id="A0A3N4R8G3"/>
<proteinExistence type="predicted"/>